<dbReference type="RefSeq" id="XP_003649939.1">
    <property type="nucleotide sequence ID" value="XM_003649891.1"/>
</dbReference>
<feature type="domain" description="UBA" evidence="4">
    <location>
        <begin position="1"/>
        <end position="39"/>
    </location>
</feature>
<dbReference type="PROSITE" id="PS50030">
    <property type="entry name" value="UBA"/>
    <property type="match status" value="1"/>
</dbReference>
<dbReference type="SUPFAM" id="SSF54236">
    <property type="entry name" value="Ubiquitin-like"/>
    <property type="match status" value="1"/>
</dbReference>
<evidence type="ECO:0000313" key="7">
    <source>
        <dbReference type="Proteomes" id="UP000008181"/>
    </source>
</evidence>
<dbReference type="GO" id="GO:0008270">
    <property type="term" value="F:zinc ion binding"/>
    <property type="evidence" value="ECO:0007669"/>
    <property type="project" value="UniProtKB-KW"/>
</dbReference>
<dbReference type="PANTHER" id="PTHR46340:SF1">
    <property type="entry name" value="UBX DOMAIN-CONTAINING PROTEIN 1"/>
    <property type="match status" value="1"/>
</dbReference>
<feature type="region of interest" description="Disordered" evidence="3">
    <location>
        <begin position="131"/>
        <end position="240"/>
    </location>
</feature>
<feature type="compositionally biased region" description="Low complexity" evidence="3">
    <location>
        <begin position="230"/>
        <end position="240"/>
    </location>
</feature>
<feature type="compositionally biased region" description="Basic and acidic residues" evidence="3">
    <location>
        <begin position="93"/>
        <end position="104"/>
    </location>
</feature>
<dbReference type="AlphaFoldDB" id="G2QTI6"/>
<reference evidence="6 7" key="1">
    <citation type="journal article" date="2011" name="Nat. Biotechnol.">
        <title>Comparative genomic analysis of the thermophilic biomass-degrading fungi Myceliophthora thermophila and Thielavia terrestris.</title>
        <authorList>
            <person name="Berka R.M."/>
            <person name="Grigoriev I.V."/>
            <person name="Otillar R."/>
            <person name="Salamov A."/>
            <person name="Grimwood J."/>
            <person name="Reid I."/>
            <person name="Ishmael N."/>
            <person name="John T."/>
            <person name="Darmond C."/>
            <person name="Moisan M.-C."/>
            <person name="Henrissat B."/>
            <person name="Coutinho P.M."/>
            <person name="Lombard V."/>
            <person name="Natvig D.O."/>
            <person name="Lindquist E."/>
            <person name="Schmutz J."/>
            <person name="Lucas S."/>
            <person name="Harris P."/>
            <person name="Powlowski J."/>
            <person name="Bellemare A."/>
            <person name="Taylor D."/>
            <person name="Butler G."/>
            <person name="de Vries R.P."/>
            <person name="Allijn I.E."/>
            <person name="van den Brink J."/>
            <person name="Ushinsky S."/>
            <person name="Storms R."/>
            <person name="Powell A.J."/>
            <person name="Paulsen I.T."/>
            <person name="Elbourne L.D.H."/>
            <person name="Baker S.E."/>
            <person name="Magnuson J."/>
            <person name="LaBoissiere S."/>
            <person name="Clutterbuck A.J."/>
            <person name="Martinez D."/>
            <person name="Wogulis M."/>
            <person name="de Leon A.L."/>
            <person name="Rey M.W."/>
            <person name="Tsang A."/>
        </authorList>
    </citation>
    <scope>NUCLEOTIDE SEQUENCE [LARGE SCALE GENOMIC DNA]</scope>
    <source>
        <strain evidence="7">ATCC 38088 / NRRL 8126</strain>
    </source>
</reference>
<feature type="domain" description="C2H2-type" evidence="5">
    <location>
        <begin position="77"/>
        <end position="106"/>
    </location>
</feature>
<sequence length="315" mass="34577">MTKSDLDLLLEMGFEQARAELAVKKTGGLQQALNWLEENQDKPLEELQASQSAATTAGGGDQEGNSSASPGETARSLVCNECGKKFRNHDQASFHASKTDHTDFSESTDEIAPLTEEEKKAKLEELRKKLAEKRAKQAVADREEAKRNEQIRLKSTKETQDLKEELQRKEQIKEAAKKRQEKREDLEAKKRIKARIEADRAERKRREEEAKAMREGKPLPGQTAPPAAPAPAASAPGPAAAVARLRLQTSKGNIVKSFPSETTLFEVAQQIEGEIGAPVTSFSMTFPKKTFEAGIDFGQTLAEAGLTPSAVLLVK</sequence>
<dbReference type="InterPro" id="IPR009060">
    <property type="entry name" value="UBA-like_sf"/>
</dbReference>
<evidence type="ECO:0000256" key="3">
    <source>
        <dbReference type="SAM" id="MobiDB-lite"/>
    </source>
</evidence>
<name>G2QTI6_THETT</name>
<dbReference type="KEGG" id="ttt:THITE_2109091"/>
<keyword evidence="2" id="KW-0863">Zinc-finger</keyword>
<evidence type="ECO:0000256" key="2">
    <source>
        <dbReference type="PROSITE-ProRule" id="PRU00042"/>
    </source>
</evidence>
<keyword evidence="2" id="KW-0479">Metal-binding</keyword>
<dbReference type="GO" id="GO:1903094">
    <property type="term" value="P:negative regulation of protein K48-linked deubiquitination"/>
    <property type="evidence" value="ECO:0007669"/>
    <property type="project" value="TreeGrafter"/>
</dbReference>
<feature type="region of interest" description="Disordered" evidence="3">
    <location>
        <begin position="40"/>
        <end position="74"/>
    </location>
</feature>
<dbReference type="GeneID" id="11516631"/>
<keyword evidence="2" id="KW-0862">Zinc</keyword>
<proteinExistence type="predicted"/>
<dbReference type="GO" id="GO:0005737">
    <property type="term" value="C:cytoplasm"/>
    <property type="evidence" value="ECO:0007669"/>
    <property type="project" value="TreeGrafter"/>
</dbReference>
<accession>G2QTI6</accession>
<dbReference type="GO" id="GO:0032435">
    <property type="term" value="P:negative regulation of proteasomal ubiquitin-dependent protein catabolic process"/>
    <property type="evidence" value="ECO:0007669"/>
    <property type="project" value="TreeGrafter"/>
</dbReference>
<feature type="region of interest" description="Disordered" evidence="3">
    <location>
        <begin position="93"/>
        <end position="118"/>
    </location>
</feature>
<evidence type="ECO:0000313" key="6">
    <source>
        <dbReference type="EMBL" id="AEO63603.1"/>
    </source>
</evidence>
<dbReference type="GO" id="GO:0036435">
    <property type="term" value="F:K48-linked polyubiquitin modification-dependent protein binding"/>
    <property type="evidence" value="ECO:0007669"/>
    <property type="project" value="TreeGrafter"/>
</dbReference>
<dbReference type="OrthoDB" id="10254930at2759"/>
<dbReference type="InterPro" id="IPR013087">
    <property type="entry name" value="Znf_C2H2_type"/>
</dbReference>
<dbReference type="SUPFAM" id="SSF46934">
    <property type="entry name" value="UBA-like"/>
    <property type="match status" value="1"/>
</dbReference>
<dbReference type="PANTHER" id="PTHR46340">
    <property type="entry name" value="UBX DOMAIN-CONTAINING PROTEIN 1"/>
    <property type="match status" value="1"/>
</dbReference>
<evidence type="ECO:0000256" key="1">
    <source>
        <dbReference type="ARBA" id="ARBA00023054"/>
    </source>
</evidence>
<dbReference type="GO" id="GO:0031397">
    <property type="term" value="P:negative regulation of protein ubiquitination"/>
    <property type="evidence" value="ECO:0007669"/>
    <property type="project" value="TreeGrafter"/>
</dbReference>
<dbReference type="InterPro" id="IPR015940">
    <property type="entry name" value="UBA"/>
</dbReference>
<organism evidence="6 7">
    <name type="scientific">Thermothielavioides terrestris (strain ATCC 38088 / NRRL 8126)</name>
    <name type="common">Thielavia terrestris</name>
    <dbReference type="NCBI Taxonomy" id="578455"/>
    <lineage>
        <taxon>Eukaryota</taxon>
        <taxon>Fungi</taxon>
        <taxon>Dikarya</taxon>
        <taxon>Ascomycota</taxon>
        <taxon>Pezizomycotina</taxon>
        <taxon>Sordariomycetes</taxon>
        <taxon>Sordariomycetidae</taxon>
        <taxon>Sordariales</taxon>
        <taxon>Chaetomiaceae</taxon>
        <taxon>Thermothielavioides</taxon>
        <taxon>Thermothielavioides terrestris</taxon>
    </lineage>
</organism>
<dbReference type="Pfam" id="PF22562">
    <property type="entry name" value="UBA_7"/>
    <property type="match status" value="1"/>
</dbReference>
<evidence type="ECO:0000259" key="5">
    <source>
        <dbReference type="PROSITE" id="PS50157"/>
    </source>
</evidence>
<dbReference type="EMBL" id="CP003009">
    <property type="protein sequence ID" value="AEO63603.1"/>
    <property type="molecule type" value="Genomic_DNA"/>
</dbReference>
<keyword evidence="1" id="KW-0175">Coiled coil</keyword>
<evidence type="ECO:0008006" key="8">
    <source>
        <dbReference type="Google" id="ProtNLM"/>
    </source>
</evidence>
<dbReference type="GO" id="GO:0005634">
    <property type="term" value="C:nucleus"/>
    <property type="evidence" value="ECO:0007669"/>
    <property type="project" value="TreeGrafter"/>
</dbReference>
<dbReference type="PROSITE" id="PS50157">
    <property type="entry name" value="ZINC_FINGER_C2H2_2"/>
    <property type="match status" value="1"/>
</dbReference>
<keyword evidence="7" id="KW-1185">Reference proteome</keyword>
<dbReference type="HOGENOM" id="CLU_047594_0_0_1"/>
<feature type="compositionally biased region" description="Basic and acidic residues" evidence="3">
    <location>
        <begin position="131"/>
        <end position="217"/>
    </location>
</feature>
<dbReference type="STRING" id="578455.G2QTI6"/>
<dbReference type="InterPro" id="IPR029071">
    <property type="entry name" value="Ubiquitin-like_domsf"/>
</dbReference>
<evidence type="ECO:0000259" key="4">
    <source>
        <dbReference type="PROSITE" id="PS50030"/>
    </source>
</evidence>
<dbReference type="Gene3D" id="1.10.8.10">
    <property type="entry name" value="DNA helicase RuvA subunit, C-terminal domain"/>
    <property type="match status" value="1"/>
</dbReference>
<dbReference type="Proteomes" id="UP000008181">
    <property type="component" value="Chromosome 1"/>
</dbReference>
<dbReference type="Gene3D" id="3.10.20.90">
    <property type="entry name" value="Phosphatidylinositol 3-kinase Catalytic Subunit, Chain A, domain 1"/>
    <property type="match status" value="1"/>
</dbReference>
<protein>
    <recommendedName>
        <fullName evidence="8">UBA domain-containing protein</fullName>
    </recommendedName>
</protein>
<gene>
    <name evidence="6" type="ORF">THITE_2109091</name>
</gene>
<dbReference type="eggNOG" id="KOG2689">
    <property type="taxonomic scope" value="Eukaryota"/>
</dbReference>
<dbReference type="PROSITE" id="PS00028">
    <property type="entry name" value="ZINC_FINGER_C2H2_1"/>
    <property type="match status" value="1"/>
</dbReference>